<dbReference type="InterPro" id="IPR017972">
    <property type="entry name" value="Cyt_P450_CS"/>
</dbReference>
<keyword evidence="4 8" id="KW-0479">Metal-binding</keyword>
<dbReference type="FunFam" id="1.10.630.10:FF:000182">
    <property type="entry name" value="Cytochrome P450 3A4"/>
    <property type="match status" value="1"/>
</dbReference>
<keyword evidence="5 9" id="KW-0560">Oxidoreductase</keyword>
<dbReference type="PROSITE" id="PS00086">
    <property type="entry name" value="CYTOCHROME_P450"/>
    <property type="match status" value="1"/>
</dbReference>
<evidence type="ECO:0000256" key="9">
    <source>
        <dbReference type="RuleBase" id="RU000461"/>
    </source>
</evidence>
<comment type="similarity">
    <text evidence="2 9">Belongs to the cytochrome P450 family.</text>
</comment>
<dbReference type="PRINTS" id="PR00463">
    <property type="entry name" value="EP450I"/>
</dbReference>
<keyword evidence="10" id="KW-0812">Transmembrane</keyword>
<keyword evidence="10" id="KW-0472">Membrane</keyword>
<dbReference type="GO" id="GO:0005506">
    <property type="term" value="F:iron ion binding"/>
    <property type="evidence" value="ECO:0007669"/>
    <property type="project" value="InterPro"/>
</dbReference>
<feature type="transmembrane region" description="Helical" evidence="10">
    <location>
        <begin position="39"/>
        <end position="61"/>
    </location>
</feature>
<evidence type="ECO:0000256" key="7">
    <source>
        <dbReference type="ARBA" id="ARBA00023033"/>
    </source>
</evidence>
<dbReference type="InterPro" id="IPR036396">
    <property type="entry name" value="Cyt_P450_sf"/>
</dbReference>
<dbReference type="SUPFAM" id="SSF48264">
    <property type="entry name" value="Cytochrome P450"/>
    <property type="match status" value="1"/>
</dbReference>
<feature type="binding site" description="axial binding residue" evidence="8">
    <location>
        <position position="510"/>
    </location>
    <ligand>
        <name>heme</name>
        <dbReference type="ChEBI" id="CHEBI:30413"/>
    </ligand>
    <ligandPart>
        <name>Fe</name>
        <dbReference type="ChEBI" id="CHEBI:18248"/>
    </ligandPart>
</feature>
<dbReference type="EMBL" id="CAJNOC010000362">
    <property type="protein sequence ID" value="CAF0750477.1"/>
    <property type="molecule type" value="Genomic_DNA"/>
</dbReference>
<comment type="caution">
    <text evidence="11">The sequence shown here is derived from an EMBL/GenBank/DDBJ whole genome shotgun (WGS) entry which is preliminary data.</text>
</comment>
<keyword evidence="12" id="KW-1185">Reference proteome</keyword>
<keyword evidence="3 8" id="KW-0349">Heme</keyword>
<dbReference type="PANTHER" id="PTHR24292">
    <property type="entry name" value="CYTOCHROME P450"/>
    <property type="match status" value="1"/>
</dbReference>
<dbReference type="InterPro" id="IPR050476">
    <property type="entry name" value="Insect_CytP450_Detox"/>
</dbReference>
<dbReference type="Proteomes" id="UP000663879">
    <property type="component" value="Unassembled WGS sequence"/>
</dbReference>
<evidence type="ECO:0000256" key="4">
    <source>
        <dbReference type="ARBA" id="ARBA00022723"/>
    </source>
</evidence>
<evidence type="ECO:0008006" key="13">
    <source>
        <dbReference type="Google" id="ProtNLM"/>
    </source>
</evidence>
<sequence>MFSYMVKIEFAIKLTNDMFAYKEITNILSSSIKSIGPLFIIKICTISVTSLVAIYLGKIWYSYCFFKKRSIPGPEPEFLFGNYRQILQNKNYSETIRDWTQKYGRTYGYFEGHQPVLITSDLEIIQQVFIKQAANFNARKRPVMDKKEDDPSAHLFQSSKARWKRMRTIMNPTFSSAKLREFILLKYLYIKSIFYQLGPLLVNCTDRLVDCLGSVDNKEIEISPYFKRFTMDSIWNCAFGIDLNMQYEKENEYFNKCEAVFRGSGGIGWPIYLGIFFHEYRQQILQGLILANRIMSKFIDPKKLTPFFWLRLKVKELVEIRKKETSIKKKDYIQILLDAKADFEEEKNFNYTEMNKKLTGIEIEANLVLFMLAGYETTSTTLSYASYILANHQDEQIKLYDEIIAHFGSDLNEINSENVLNLQYLDLFIKEVLRVYPIANSIVARRCTSPTTIKNIKIPLDLPIAIDVMSIHFDSQLWGPVDPNIFYPKRHEIKRNPLAFLTFGIGPRNCIGMKFALKELKIALVNLILNFEFYPGDKGDINDLKISESPIRQPVNGVKVFLKKRNLF</sequence>
<gene>
    <name evidence="11" type="ORF">OXX778_LOCUS3886</name>
</gene>
<evidence type="ECO:0000256" key="10">
    <source>
        <dbReference type="SAM" id="Phobius"/>
    </source>
</evidence>
<accession>A0A813P679</accession>
<dbReference type="PANTHER" id="PTHR24292:SF102">
    <property type="entry name" value="CYTOCHROME P450 FAMILY-RELATED"/>
    <property type="match status" value="1"/>
</dbReference>
<dbReference type="PRINTS" id="PR00385">
    <property type="entry name" value="P450"/>
</dbReference>
<organism evidence="11 12">
    <name type="scientific">Brachionus calyciflorus</name>
    <dbReference type="NCBI Taxonomy" id="104777"/>
    <lineage>
        <taxon>Eukaryota</taxon>
        <taxon>Metazoa</taxon>
        <taxon>Spiralia</taxon>
        <taxon>Gnathifera</taxon>
        <taxon>Rotifera</taxon>
        <taxon>Eurotatoria</taxon>
        <taxon>Monogononta</taxon>
        <taxon>Pseudotrocha</taxon>
        <taxon>Ploima</taxon>
        <taxon>Brachionidae</taxon>
        <taxon>Brachionus</taxon>
    </lineage>
</organism>
<comment type="cofactor">
    <cofactor evidence="1 8">
        <name>heme</name>
        <dbReference type="ChEBI" id="CHEBI:30413"/>
    </cofactor>
</comment>
<dbReference type="AlphaFoldDB" id="A0A813P679"/>
<reference evidence="11" key="1">
    <citation type="submission" date="2021-02" db="EMBL/GenBank/DDBJ databases">
        <authorList>
            <person name="Nowell W R."/>
        </authorList>
    </citation>
    <scope>NUCLEOTIDE SEQUENCE</scope>
    <source>
        <strain evidence="11">Ploen Becks lab</strain>
    </source>
</reference>
<dbReference type="Gene3D" id="1.10.630.10">
    <property type="entry name" value="Cytochrome P450"/>
    <property type="match status" value="1"/>
</dbReference>
<dbReference type="GO" id="GO:0004497">
    <property type="term" value="F:monooxygenase activity"/>
    <property type="evidence" value="ECO:0007669"/>
    <property type="project" value="UniProtKB-KW"/>
</dbReference>
<evidence type="ECO:0000256" key="8">
    <source>
        <dbReference type="PIRSR" id="PIRSR602401-1"/>
    </source>
</evidence>
<evidence type="ECO:0000256" key="5">
    <source>
        <dbReference type="ARBA" id="ARBA00023002"/>
    </source>
</evidence>
<dbReference type="GO" id="GO:0020037">
    <property type="term" value="F:heme binding"/>
    <property type="evidence" value="ECO:0007669"/>
    <property type="project" value="InterPro"/>
</dbReference>
<dbReference type="InterPro" id="IPR001128">
    <property type="entry name" value="Cyt_P450"/>
</dbReference>
<evidence type="ECO:0000256" key="3">
    <source>
        <dbReference type="ARBA" id="ARBA00022617"/>
    </source>
</evidence>
<evidence type="ECO:0000313" key="11">
    <source>
        <dbReference type="EMBL" id="CAF0750477.1"/>
    </source>
</evidence>
<dbReference type="InterPro" id="IPR002401">
    <property type="entry name" value="Cyt_P450_E_grp-I"/>
</dbReference>
<evidence type="ECO:0000313" key="12">
    <source>
        <dbReference type="Proteomes" id="UP000663879"/>
    </source>
</evidence>
<dbReference type="OrthoDB" id="2789670at2759"/>
<keyword evidence="7 9" id="KW-0503">Monooxygenase</keyword>
<dbReference type="GO" id="GO:0016705">
    <property type="term" value="F:oxidoreductase activity, acting on paired donors, with incorporation or reduction of molecular oxygen"/>
    <property type="evidence" value="ECO:0007669"/>
    <property type="project" value="InterPro"/>
</dbReference>
<name>A0A813P679_9BILA</name>
<keyword evidence="6 8" id="KW-0408">Iron</keyword>
<proteinExistence type="inferred from homology"/>
<evidence type="ECO:0000256" key="2">
    <source>
        <dbReference type="ARBA" id="ARBA00010617"/>
    </source>
</evidence>
<evidence type="ECO:0000256" key="6">
    <source>
        <dbReference type="ARBA" id="ARBA00023004"/>
    </source>
</evidence>
<keyword evidence="10" id="KW-1133">Transmembrane helix</keyword>
<dbReference type="Pfam" id="PF00067">
    <property type="entry name" value="p450"/>
    <property type="match status" value="1"/>
</dbReference>
<protein>
    <recommendedName>
        <fullName evidence="13">Cytochrome p450</fullName>
    </recommendedName>
</protein>
<evidence type="ECO:0000256" key="1">
    <source>
        <dbReference type="ARBA" id="ARBA00001971"/>
    </source>
</evidence>